<evidence type="ECO:0000256" key="3">
    <source>
        <dbReference type="ARBA" id="ARBA00022461"/>
    </source>
</evidence>
<evidence type="ECO:0000256" key="4">
    <source>
        <dbReference type="ARBA" id="ARBA00022475"/>
    </source>
</evidence>
<keyword evidence="9 16" id="KW-0915">Sodium</keyword>
<evidence type="ECO:0000256" key="11">
    <source>
        <dbReference type="ARBA" id="ARBA00023136"/>
    </source>
</evidence>
<reference evidence="19" key="1">
    <citation type="submission" date="2019-11" db="UniProtKB">
        <authorList>
            <consortium name="WormBaseParasite"/>
        </authorList>
    </citation>
    <scope>IDENTIFICATION</scope>
</reference>
<dbReference type="PANTHER" id="PTHR10037:SF288">
    <property type="entry name" value="SODIUM CHANNEL PROTEIN PARA"/>
    <property type="match status" value="1"/>
</dbReference>
<feature type="domain" description="Ion transport" evidence="18">
    <location>
        <begin position="421"/>
        <end position="700"/>
    </location>
</feature>
<dbReference type="Pfam" id="PF00520">
    <property type="entry name" value="Ion_trans"/>
    <property type="match status" value="3"/>
</dbReference>
<name>A0A5K3ESH7_MESCO</name>
<dbReference type="InterPro" id="IPR005821">
    <property type="entry name" value="Ion_trans_dom"/>
</dbReference>
<dbReference type="SUPFAM" id="SSF81324">
    <property type="entry name" value="Voltage-gated potassium channels"/>
    <property type="match status" value="3"/>
</dbReference>
<evidence type="ECO:0000256" key="9">
    <source>
        <dbReference type="ARBA" id="ARBA00023053"/>
    </source>
</evidence>
<comment type="function">
    <text evidence="16">Mediates the voltage-dependent sodium ion permeability of excitable membranes. Assuming opened or closed conformations in response to the voltage difference across the membrane, the protein forms a sodium-selective channel through which Na(+) ions may pass in accordance with their electrochemical gradient.</text>
</comment>
<keyword evidence="11 16" id="KW-0472">Membrane</keyword>
<dbReference type="PANTHER" id="PTHR10037">
    <property type="entry name" value="VOLTAGE-GATED CATION CHANNEL CALCIUM AND SODIUM"/>
    <property type="match status" value="1"/>
</dbReference>
<evidence type="ECO:0000256" key="13">
    <source>
        <dbReference type="ARBA" id="ARBA00023180"/>
    </source>
</evidence>
<evidence type="ECO:0000313" key="19">
    <source>
        <dbReference type="WBParaSite" id="MCU_002346-RB"/>
    </source>
</evidence>
<comment type="caution">
    <text evidence="16">Lacks conserved residue(s) required for the propagation of feature annotation.</text>
</comment>
<evidence type="ECO:0000256" key="7">
    <source>
        <dbReference type="ARBA" id="ARBA00022882"/>
    </source>
</evidence>
<feature type="transmembrane region" description="Helical" evidence="16">
    <location>
        <begin position="109"/>
        <end position="129"/>
    </location>
</feature>
<keyword evidence="14 16" id="KW-0739">Sodium transport</keyword>
<dbReference type="PRINTS" id="PR00170">
    <property type="entry name" value="NACHANNEL"/>
</dbReference>
<comment type="similarity">
    <text evidence="16">Belongs to the sodium channel (TC 1.A.1.10) family.</text>
</comment>
<dbReference type="GO" id="GO:0086010">
    <property type="term" value="P:membrane depolarization during action potential"/>
    <property type="evidence" value="ECO:0007669"/>
    <property type="project" value="TreeGrafter"/>
</dbReference>
<dbReference type="InterPro" id="IPR027359">
    <property type="entry name" value="Volt_channel_dom_sf"/>
</dbReference>
<dbReference type="WBParaSite" id="MCU_002346-RB">
    <property type="protein sequence ID" value="MCU_002346-RB"/>
    <property type="gene ID" value="MCU_002346"/>
</dbReference>
<dbReference type="Gene3D" id="1.10.287.70">
    <property type="match status" value="3"/>
</dbReference>
<evidence type="ECO:0000256" key="1">
    <source>
        <dbReference type="ARBA" id="ARBA00004651"/>
    </source>
</evidence>
<dbReference type="AlphaFoldDB" id="A0A5K3ESH7"/>
<dbReference type="FunFam" id="1.10.287.70:FF:000046">
    <property type="entry name" value="Sodium channel protein"/>
    <property type="match status" value="1"/>
</dbReference>
<organism evidence="19">
    <name type="scientific">Mesocestoides corti</name>
    <name type="common">Flatworm</name>
    <dbReference type="NCBI Taxonomy" id="53468"/>
    <lineage>
        <taxon>Eukaryota</taxon>
        <taxon>Metazoa</taxon>
        <taxon>Spiralia</taxon>
        <taxon>Lophotrochozoa</taxon>
        <taxon>Platyhelminthes</taxon>
        <taxon>Cestoda</taxon>
        <taxon>Eucestoda</taxon>
        <taxon>Cyclophyllidea</taxon>
        <taxon>Mesocestoididae</taxon>
        <taxon>Mesocestoides</taxon>
    </lineage>
</organism>
<feature type="transmembrane region" description="Helical" evidence="16">
    <location>
        <begin position="461"/>
        <end position="480"/>
    </location>
</feature>
<dbReference type="Gene3D" id="1.10.238.10">
    <property type="entry name" value="EF-hand"/>
    <property type="match status" value="1"/>
</dbReference>
<dbReference type="FunFam" id="1.10.287.70:FF:000001">
    <property type="entry name" value="Sodium channel protein"/>
    <property type="match status" value="1"/>
</dbReference>
<evidence type="ECO:0000256" key="15">
    <source>
        <dbReference type="ARBA" id="ARBA00023303"/>
    </source>
</evidence>
<keyword evidence="13" id="KW-0325">Glycoprotein</keyword>
<keyword evidence="4" id="KW-1003">Cell membrane</keyword>
<feature type="transmembrane region" description="Helical" evidence="16">
    <location>
        <begin position="187"/>
        <end position="210"/>
    </location>
</feature>
<dbReference type="GO" id="GO:0001518">
    <property type="term" value="C:voltage-gated sodium channel complex"/>
    <property type="evidence" value="ECO:0007669"/>
    <property type="project" value="UniProtKB-UniRule"/>
</dbReference>
<evidence type="ECO:0000256" key="5">
    <source>
        <dbReference type="ARBA" id="ARBA00022692"/>
    </source>
</evidence>
<evidence type="ECO:0000256" key="2">
    <source>
        <dbReference type="ARBA" id="ARBA00022448"/>
    </source>
</evidence>
<keyword evidence="8 16" id="KW-1133">Transmembrane helix</keyword>
<keyword evidence="5 16" id="KW-0812">Transmembrane</keyword>
<keyword evidence="3 16" id="KW-0894">Sodium channel</keyword>
<dbReference type="InterPro" id="IPR043203">
    <property type="entry name" value="VGCC_Ca_Na"/>
</dbReference>
<feature type="domain" description="Ion transport" evidence="18">
    <location>
        <begin position="749"/>
        <end position="995"/>
    </location>
</feature>
<feature type="transmembrane region" description="Helical" evidence="16">
    <location>
        <begin position="958"/>
        <end position="982"/>
    </location>
</feature>
<feature type="transmembrane region" description="Helical" evidence="16">
    <location>
        <begin position="867"/>
        <end position="900"/>
    </location>
</feature>
<evidence type="ECO:0000256" key="8">
    <source>
        <dbReference type="ARBA" id="ARBA00022989"/>
    </source>
</evidence>
<feature type="transmembrane region" description="Helical" evidence="16">
    <location>
        <begin position="550"/>
        <end position="572"/>
    </location>
</feature>
<dbReference type="GO" id="GO:0019228">
    <property type="term" value="P:neuronal action potential"/>
    <property type="evidence" value="ECO:0007669"/>
    <property type="project" value="TreeGrafter"/>
</dbReference>
<evidence type="ECO:0000256" key="14">
    <source>
        <dbReference type="ARBA" id="ARBA00023201"/>
    </source>
</evidence>
<evidence type="ECO:0000259" key="18">
    <source>
        <dbReference type="Pfam" id="PF00520"/>
    </source>
</evidence>
<evidence type="ECO:0000256" key="16">
    <source>
        <dbReference type="RuleBase" id="RU361132"/>
    </source>
</evidence>
<keyword evidence="15 16" id="KW-0407">Ion channel</keyword>
<comment type="subcellular location">
    <subcellularLocation>
        <location evidence="1 16">Cell membrane</location>
        <topology evidence="1 16">Multi-pass membrane protein</topology>
    </subcellularLocation>
</comment>
<proteinExistence type="inferred from homology"/>
<evidence type="ECO:0000256" key="17">
    <source>
        <dbReference type="SAM" id="MobiDB-lite"/>
    </source>
</evidence>
<evidence type="ECO:0000256" key="12">
    <source>
        <dbReference type="ARBA" id="ARBA00023157"/>
    </source>
</evidence>
<accession>A0A5K3ESH7</accession>
<keyword evidence="2 16" id="KW-0813">Transport</keyword>
<feature type="transmembrane region" description="Helical" evidence="16">
    <location>
        <begin position="666"/>
        <end position="690"/>
    </location>
</feature>
<dbReference type="FunFam" id="1.20.120.350:FF:000059">
    <property type="entry name" value="Sodium channel protein"/>
    <property type="match status" value="1"/>
</dbReference>
<feature type="region of interest" description="Disordered" evidence="17">
    <location>
        <begin position="316"/>
        <end position="344"/>
    </location>
</feature>
<evidence type="ECO:0000256" key="6">
    <source>
        <dbReference type="ARBA" id="ARBA00022737"/>
    </source>
</evidence>
<feature type="transmembrane region" description="Helical" evidence="16">
    <location>
        <begin position="487"/>
        <end position="508"/>
    </location>
</feature>
<dbReference type="Gene3D" id="1.20.120.350">
    <property type="entry name" value="Voltage-gated potassium channels. Chain C"/>
    <property type="match status" value="3"/>
</dbReference>
<feature type="transmembrane region" description="Helical" evidence="16">
    <location>
        <begin position="423"/>
        <end position="441"/>
    </location>
</feature>
<feature type="transmembrane region" description="Helical" evidence="16">
    <location>
        <begin position="753"/>
        <end position="771"/>
    </location>
</feature>
<dbReference type="FunFam" id="1.20.120.350:FF:000003">
    <property type="entry name" value="Voltage-dependent sodium channel"/>
    <property type="match status" value="1"/>
</dbReference>
<dbReference type="InterPro" id="IPR044564">
    <property type="entry name" value="Na_chnl_inactivation_gate"/>
</dbReference>
<feature type="domain" description="Ion transport" evidence="18">
    <location>
        <begin position="3"/>
        <end position="216"/>
    </location>
</feature>
<sequence length="1164" mass="133575">MALDQPEKGDTLATVLRIANYFFTTTFTVEGVLKLVALGPKKYFADSWNIFDFVVVLFSLIEIPLDNVRGLSILRAFRLLRVFKLAKSWQTMKLLFSIVARTLNALGNLTAVLMISIFVFAVLGMSLFGESYQQFTNKTRFPERGGKVPRWNFCDFTHSFMIVFRVLCGEWIESMWDCLEVNGWSCTVFFLMTMVLGNLVVLSLFLALLLSSFSAESFQKSEEDSGDHSKLQEALDRIYRFTIWMKLHVQKLLSCLAQRFCRRSRLETPMQETQLVEISGIKSNQFEDLGVVPHNSLDRGVSLQVLENKFKSHSCGGTPENVPINPTISPDPHSQENEQTVSASGSQRIEFLEDVESEEMNCVVKLLQAESVDMAYWEHPEDCCAPWIWRRISPLFRGILDSKVGRGWRRLRQGCYCIVENRYFEGFIFLMIIISSATLALEDKHLPSRPRLKLALDYMDKIFTFIFLTEIILKWLSYGLRKFFSDAWCWLDFSIVTIAVASMIMSYGKEDGKSSMNSFKAMRTLRALRPLRALSRWEGMRLVVNSLLQAIPSICNVLLVCLVLWLICSIMGMQLFGGKFRKCVSEATGERLPAEQYPNRSVCELHKQLYKNVSWDNSKINFDNVPNGFLALLQVATFKGWIEIMSDAVDITEYDQQPVYNNATGYYLFFVLFIIVGSFFTLNLFIGVIIQNFNMQKKKAGGSLELFMTEDQKKYYQAMKKMVRRTPQKPIPKPKFLVSRWIFKIISNRKFDLFILGMIGLNTLIMCFEHHRQPESMKEAMEIVNKVFIIIFTCEFALKLIGQRWYYFKDPWNVFDCCIVIFSLICWGLEDLITTLPVPPTTVRIVRLFRVGRVLRLVKSARGIRTLLFALIVSLPALFNVALLLFLTAFVYSIVGMSFFGKVAYHAGIDAEFNFETFPRAFIILLQISTSAGWSTVFEGLSNTDPAYCSQEEGTCGNFLWATLFLVSYLIISFMVIINMYIAVILENFSQATEDVQQGLTQDEFDAFYEVWELYDVHARGFIELKHLEEFVERIGPPLGIPRPNRIRLACLAIPICSQDRIFCMDLLDALTRNFLGRLTTENPQQLVEQIEVGRSALQDRALDKSNFVAKAAKEPVVPVSNTYARQQEHFAAFKILYFWRKHRKSGRVDAVASNTLETVKSAL</sequence>
<evidence type="ECO:0000256" key="10">
    <source>
        <dbReference type="ARBA" id="ARBA00023065"/>
    </source>
</evidence>
<keyword evidence="7 16" id="KW-0851">Voltage-gated channel</keyword>
<dbReference type="CDD" id="cd13433">
    <property type="entry name" value="Na_channel_gate"/>
    <property type="match status" value="1"/>
</dbReference>
<dbReference type="InterPro" id="IPR001696">
    <property type="entry name" value="Na_channel_asu"/>
</dbReference>
<dbReference type="GO" id="GO:0005248">
    <property type="term" value="F:voltage-gated sodium channel activity"/>
    <property type="evidence" value="ECO:0007669"/>
    <property type="project" value="InterPro"/>
</dbReference>
<keyword evidence="6" id="KW-0677">Repeat</keyword>
<keyword evidence="12" id="KW-1015">Disulfide bond</keyword>
<protein>
    <recommendedName>
        <fullName evidence="16">Sodium channel protein</fullName>
    </recommendedName>
</protein>
<keyword evidence="10 16" id="KW-0406">Ion transport</keyword>